<dbReference type="AlphaFoldDB" id="A0AAN8L2G5"/>
<sequence length="53" mass="5796">MGSSLSTRSTGSNCQESASGLVFFDPGRYEIVNRNLVKNNAHLAWRELSLLAP</sequence>
<organism evidence="1 2">
    <name type="scientific">Coregonus suidteri</name>
    <dbReference type="NCBI Taxonomy" id="861788"/>
    <lineage>
        <taxon>Eukaryota</taxon>
        <taxon>Metazoa</taxon>
        <taxon>Chordata</taxon>
        <taxon>Craniata</taxon>
        <taxon>Vertebrata</taxon>
        <taxon>Euteleostomi</taxon>
        <taxon>Actinopterygii</taxon>
        <taxon>Neopterygii</taxon>
        <taxon>Teleostei</taxon>
        <taxon>Protacanthopterygii</taxon>
        <taxon>Salmoniformes</taxon>
        <taxon>Salmonidae</taxon>
        <taxon>Coregoninae</taxon>
        <taxon>Coregonus</taxon>
    </lineage>
</organism>
<name>A0AAN8L2G5_9TELE</name>
<proteinExistence type="predicted"/>
<protein>
    <submittedName>
        <fullName evidence="1">Uncharacterized protein</fullName>
    </submittedName>
</protein>
<dbReference type="Proteomes" id="UP001356427">
    <property type="component" value="Unassembled WGS sequence"/>
</dbReference>
<evidence type="ECO:0000313" key="1">
    <source>
        <dbReference type="EMBL" id="KAK6299669.1"/>
    </source>
</evidence>
<gene>
    <name evidence="1" type="ORF">J4Q44_G00297020</name>
</gene>
<reference evidence="1 2" key="1">
    <citation type="submission" date="2021-04" db="EMBL/GenBank/DDBJ databases">
        <authorList>
            <person name="De Guttry C."/>
            <person name="Zahm M."/>
            <person name="Klopp C."/>
            <person name="Cabau C."/>
            <person name="Louis A."/>
            <person name="Berthelot C."/>
            <person name="Parey E."/>
            <person name="Roest Crollius H."/>
            <person name="Montfort J."/>
            <person name="Robinson-Rechavi M."/>
            <person name="Bucao C."/>
            <person name="Bouchez O."/>
            <person name="Gislard M."/>
            <person name="Lluch J."/>
            <person name="Milhes M."/>
            <person name="Lampietro C."/>
            <person name="Lopez Roques C."/>
            <person name="Donnadieu C."/>
            <person name="Braasch I."/>
            <person name="Desvignes T."/>
            <person name="Postlethwait J."/>
            <person name="Bobe J."/>
            <person name="Wedekind C."/>
            <person name="Guiguen Y."/>
        </authorList>
    </citation>
    <scope>NUCLEOTIDE SEQUENCE [LARGE SCALE GENOMIC DNA]</scope>
    <source>
        <strain evidence="1">Cs_M1</strain>
        <tissue evidence="1">Blood</tissue>
    </source>
</reference>
<dbReference type="EMBL" id="JAGTTL010000028">
    <property type="protein sequence ID" value="KAK6299669.1"/>
    <property type="molecule type" value="Genomic_DNA"/>
</dbReference>
<evidence type="ECO:0000313" key="2">
    <source>
        <dbReference type="Proteomes" id="UP001356427"/>
    </source>
</evidence>
<comment type="caution">
    <text evidence="1">The sequence shown here is derived from an EMBL/GenBank/DDBJ whole genome shotgun (WGS) entry which is preliminary data.</text>
</comment>
<accession>A0AAN8L2G5</accession>
<keyword evidence="2" id="KW-1185">Reference proteome</keyword>